<evidence type="ECO:0000313" key="11">
    <source>
        <dbReference type="Proteomes" id="UP000295075"/>
    </source>
</evidence>
<dbReference type="FunFam" id="2.60.120.260:FF:000027">
    <property type="entry name" value="Beta-glucuronidase"/>
    <property type="match status" value="1"/>
</dbReference>
<dbReference type="GO" id="GO:0019391">
    <property type="term" value="P:glucuronoside catabolic process"/>
    <property type="evidence" value="ECO:0007669"/>
    <property type="project" value="TreeGrafter"/>
</dbReference>
<dbReference type="Gene3D" id="3.20.20.80">
    <property type="entry name" value="Glycosidases"/>
    <property type="match status" value="1"/>
</dbReference>
<comment type="caution">
    <text evidence="10">The sequence shown here is derived from an EMBL/GenBank/DDBJ whole genome shotgun (WGS) entry which is preliminary data.</text>
</comment>
<dbReference type="SUPFAM" id="SSF51445">
    <property type="entry name" value="(Trans)glycosidases"/>
    <property type="match status" value="1"/>
</dbReference>
<dbReference type="Gene3D" id="2.60.40.10">
    <property type="entry name" value="Immunoglobulins"/>
    <property type="match status" value="1"/>
</dbReference>
<dbReference type="Proteomes" id="UP000295075">
    <property type="component" value="Unassembled WGS sequence"/>
</dbReference>
<evidence type="ECO:0000256" key="5">
    <source>
        <dbReference type="ARBA" id="ARBA00023295"/>
    </source>
</evidence>
<reference evidence="10 11" key="1">
    <citation type="submission" date="2019-03" db="EMBL/GenBank/DDBJ databases">
        <title>Draft genome sequences of novel Actinobacteria.</title>
        <authorList>
            <person name="Sahin N."/>
            <person name="Ay H."/>
            <person name="Saygin H."/>
        </authorList>
    </citation>
    <scope>NUCLEOTIDE SEQUENCE [LARGE SCALE GENOMIC DNA]</scope>
    <source>
        <strain evidence="10 11">JCM 30547</strain>
    </source>
</reference>
<evidence type="ECO:0000256" key="3">
    <source>
        <dbReference type="ARBA" id="ARBA00016205"/>
    </source>
</evidence>
<dbReference type="InterPro" id="IPR006104">
    <property type="entry name" value="Glyco_hydro_2_N"/>
</dbReference>
<dbReference type="AlphaFoldDB" id="A0A4R4P572"/>
<dbReference type="GO" id="GO:0030246">
    <property type="term" value="F:carbohydrate binding"/>
    <property type="evidence" value="ECO:0007669"/>
    <property type="project" value="TreeGrafter"/>
</dbReference>
<gene>
    <name evidence="10" type="ORF">E1261_37520</name>
</gene>
<keyword evidence="5 6" id="KW-0326">Glycosidase</keyword>
<keyword evidence="4 6" id="KW-0378">Hydrolase</keyword>
<dbReference type="InterPro" id="IPR006101">
    <property type="entry name" value="Glyco_hydro_2"/>
</dbReference>
<dbReference type="InterPro" id="IPR023230">
    <property type="entry name" value="Glyco_hydro_2_CS"/>
</dbReference>
<dbReference type="EMBL" id="SMKA01000282">
    <property type="protein sequence ID" value="TDC17215.1"/>
    <property type="molecule type" value="Genomic_DNA"/>
</dbReference>
<evidence type="ECO:0000256" key="2">
    <source>
        <dbReference type="ARBA" id="ARBA00012761"/>
    </source>
</evidence>
<dbReference type="FunFam" id="3.20.20.80:FF:000080">
    <property type="entry name" value="Beta-glucuronidase UidA"/>
    <property type="match status" value="1"/>
</dbReference>
<feature type="domain" description="Glycosyl hydrolases family 2 sugar binding" evidence="9">
    <location>
        <begin position="13"/>
        <end position="180"/>
    </location>
</feature>
<dbReference type="PROSITE" id="PS00719">
    <property type="entry name" value="GLYCOSYL_HYDROL_F2_1"/>
    <property type="match status" value="1"/>
</dbReference>
<dbReference type="InterPro" id="IPR017853">
    <property type="entry name" value="GH"/>
</dbReference>
<dbReference type="InterPro" id="IPR006103">
    <property type="entry name" value="Glyco_hydro_2_cat"/>
</dbReference>
<dbReference type="InterPro" id="IPR036156">
    <property type="entry name" value="Beta-gal/glucu_dom_sf"/>
</dbReference>
<dbReference type="OrthoDB" id="9762066at2"/>
<evidence type="ECO:0000259" key="8">
    <source>
        <dbReference type="Pfam" id="PF02836"/>
    </source>
</evidence>
<dbReference type="SUPFAM" id="SSF49785">
    <property type="entry name" value="Galactose-binding domain-like"/>
    <property type="match status" value="1"/>
</dbReference>
<dbReference type="NCBIfam" id="NF007538">
    <property type="entry name" value="PRK10150.1"/>
    <property type="match status" value="1"/>
</dbReference>
<keyword evidence="11" id="KW-1185">Reference proteome</keyword>
<comment type="similarity">
    <text evidence="1 6">Belongs to the glycosyl hydrolase 2 family.</text>
</comment>
<dbReference type="GO" id="GO:0004566">
    <property type="term" value="F:beta-glucuronidase activity"/>
    <property type="evidence" value="ECO:0007669"/>
    <property type="project" value="UniProtKB-EC"/>
</dbReference>
<proteinExistence type="inferred from homology"/>
<dbReference type="PANTHER" id="PTHR10066">
    <property type="entry name" value="BETA-GLUCURONIDASE"/>
    <property type="match status" value="1"/>
</dbReference>
<dbReference type="SUPFAM" id="SSF49303">
    <property type="entry name" value="beta-Galactosidase/glucuronidase domain"/>
    <property type="match status" value="1"/>
</dbReference>
<evidence type="ECO:0000259" key="9">
    <source>
        <dbReference type="Pfam" id="PF02837"/>
    </source>
</evidence>
<evidence type="ECO:0000256" key="1">
    <source>
        <dbReference type="ARBA" id="ARBA00007401"/>
    </source>
</evidence>
<dbReference type="Pfam" id="PF02837">
    <property type="entry name" value="Glyco_hydro_2_N"/>
    <property type="match status" value="1"/>
</dbReference>
<dbReference type="GO" id="GO:0005975">
    <property type="term" value="P:carbohydrate metabolic process"/>
    <property type="evidence" value="ECO:0007669"/>
    <property type="project" value="InterPro"/>
</dbReference>
<evidence type="ECO:0000256" key="4">
    <source>
        <dbReference type="ARBA" id="ARBA00022801"/>
    </source>
</evidence>
<dbReference type="Pfam" id="PF02836">
    <property type="entry name" value="Glyco_hydro_2_C"/>
    <property type="match status" value="1"/>
</dbReference>
<feature type="domain" description="Glycoside hydrolase family 2 immunoglobulin-like beta-sandwich" evidence="7">
    <location>
        <begin position="182"/>
        <end position="269"/>
    </location>
</feature>
<evidence type="ECO:0000313" key="10">
    <source>
        <dbReference type="EMBL" id="TDC17215.1"/>
    </source>
</evidence>
<accession>A0A4R4P572</accession>
<name>A0A4R4P572_9ACTN</name>
<dbReference type="InterPro" id="IPR006102">
    <property type="entry name" value="Ig-like_GH2"/>
</dbReference>
<dbReference type="Gene3D" id="2.60.120.260">
    <property type="entry name" value="Galactose-binding domain-like"/>
    <property type="match status" value="1"/>
</dbReference>
<dbReference type="PANTHER" id="PTHR10066:SF67">
    <property type="entry name" value="BETA-GLUCURONIDASE"/>
    <property type="match status" value="1"/>
</dbReference>
<feature type="domain" description="Glycoside hydrolase family 2 catalytic" evidence="8">
    <location>
        <begin position="271"/>
        <end position="585"/>
    </location>
</feature>
<evidence type="ECO:0000259" key="7">
    <source>
        <dbReference type="Pfam" id="PF00703"/>
    </source>
</evidence>
<dbReference type="PRINTS" id="PR00132">
    <property type="entry name" value="GLHYDRLASE2"/>
</dbReference>
<dbReference type="EC" id="3.2.1.31" evidence="2"/>
<protein>
    <recommendedName>
        <fullName evidence="3">Beta-glucuronidase</fullName>
        <ecNumber evidence="2">3.2.1.31</ecNumber>
    </recommendedName>
</protein>
<dbReference type="Pfam" id="PF00703">
    <property type="entry name" value="Glyco_hydro_2"/>
    <property type="match status" value="1"/>
</dbReference>
<dbReference type="RefSeq" id="WP_132414503.1">
    <property type="nucleotide sequence ID" value="NZ_SMKA01000282.1"/>
</dbReference>
<evidence type="ECO:0000256" key="6">
    <source>
        <dbReference type="RuleBase" id="RU361154"/>
    </source>
</evidence>
<dbReference type="InterPro" id="IPR008979">
    <property type="entry name" value="Galactose-bd-like_sf"/>
</dbReference>
<dbReference type="InterPro" id="IPR013783">
    <property type="entry name" value="Ig-like_fold"/>
</dbReference>
<organism evidence="10 11">
    <name type="scientific">Kribbella albertanoniae</name>
    <dbReference type="NCBI Taxonomy" id="1266829"/>
    <lineage>
        <taxon>Bacteria</taxon>
        <taxon>Bacillati</taxon>
        <taxon>Actinomycetota</taxon>
        <taxon>Actinomycetes</taxon>
        <taxon>Propionibacteriales</taxon>
        <taxon>Kribbellaceae</taxon>
        <taxon>Kribbella</taxon>
    </lineage>
</organism>
<sequence>MLRPQDGPTRERRSLSGLWRFRLDAEGAGRTDEWWRSPLEKAVDMPVPASYNDIYPDETIRDHVGDAWYQTEVRVPASWAEQRVVLRFDAATHRAAVWVNDVQVVEHTGGYTPFEADVTAQLRPGAANRVTVVVNNELSWSSIPPGRIEDQPDGRRVQRYFHDFFNYAGLHRPVWLYTTPTTYISDISVATTFDGTTGVIDYRVEVDGPLRVVLRDASGNEVAAAAGAVGTLRIPDVHPWAPGDGYLYELEATIPGERGDSYRQPVGVRTVEVRGQQFLINGKPFYFKGFGKHEDAAVRGKGYDDALMVHDFALLDWIGANSFRTSHYPYAEEVLDYADRHGVVVIGETPAVGLNLNLGGGIFNSGKRPTFSPDTVSDDTQQAHLQAIRELVARDKNRPSVALWCLVNEPDNIQPEARDYFRPLAAEARHLDPTRPIGYANALMGPPAECMITDLFDVVLLNRYYGWYVGTGDLRTAETALEDELRQWAGLHDKPIVITEYGADTYPGLRATLPSPWTEEFQVELLDVYHRVFDRVDAVVGEHVWNFADFATSPGVFRVDGNKKGVFTRDRRPKTAAFRLRDRWHS</sequence>